<feature type="transmembrane region" description="Helical" evidence="6">
    <location>
        <begin position="374"/>
        <end position="400"/>
    </location>
</feature>
<keyword evidence="2" id="KW-0813">Transport</keyword>
<feature type="transmembrane region" description="Helical" evidence="6">
    <location>
        <begin position="259"/>
        <end position="278"/>
    </location>
</feature>
<dbReference type="SUPFAM" id="SSF103473">
    <property type="entry name" value="MFS general substrate transporter"/>
    <property type="match status" value="1"/>
</dbReference>
<dbReference type="PANTHER" id="PTHR23502">
    <property type="entry name" value="MAJOR FACILITATOR SUPERFAMILY"/>
    <property type="match status" value="1"/>
</dbReference>
<feature type="non-terminal residue" evidence="8">
    <location>
        <position position="481"/>
    </location>
</feature>
<evidence type="ECO:0000313" key="9">
    <source>
        <dbReference type="Proteomes" id="UP000799770"/>
    </source>
</evidence>
<comment type="subcellular location">
    <subcellularLocation>
        <location evidence="1">Membrane</location>
        <topology evidence="1">Multi-pass membrane protein</topology>
    </subcellularLocation>
</comment>
<dbReference type="InterPro" id="IPR036259">
    <property type="entry name" value="MFS_trans_sf"/>
</dbReference>
<keyword evidence="4 6" id="KW-1133">Transmembrane helix</keyword>
<evidence type="ECO:0000256" key="3">
    <source>
        <dbReference type="ARBA" id="ARBA00022692"/>
    </source>
</evidence>
<sequence>PYSVFTHNEKKIITLCLGASQFFSPISSAIYFPSLAAIADDLKVSSSLINLTLTTFLIMQGLAPAFVGGFSDTSGRRPAYFVCFIIFLGANIGLAIQNNYVALMVLRAFQSAGSSGTVALANAVVSDMVTSQERGVYVSWVSVPSQTGTSLGPVIGGLLSQYLGWHSIFWFLTICTGVVFIPCAFLLVETGRKIVDNGTIPPPRLRRCYMNTRVEKRLIALGQSIPYDKRDELARTRKMRFPNPFETVKIVFTREAGFILFYIGILSCGYYAVIALIPNQFGRVYNFNQLHISFCYLPLGFGAFSAGLVRGRIIDSRYKHHAKRLGFSMEYNRYVDLTDFPIERARLEVAVPTIALGCACFIGFGWMVQYQVHLAGPLIFLFVIGFCVSASMNTVAVLLVDMFPGRAGSAAAASNIVRCWLGAGATSGVEPMIKKIGIGWTTTFFGGLIVVLSPILWYVMKKGPGWRREAKERKEKEAAAR</sequence>
<proteinExistence type="predicted"/>
<feature type="domain" description="Major facilitator superfamily (MFS) profile" evidence="7">
    <location>
        <begin position="13"/>
        <end position="464"/>
    </location>
</feature>
<dbReference type="GO" id="GO:0022857">
    <property type="term" value="F:transmembrane transporter activity"/>
    <property type="evidence" value="ECO:0007669"/>
    <property type="project" value="InterPro"/>
</dbReference>
<dbReference type="FunFam" id="1.20.1720.10:FF:000009">
    <property type="entry name" value="MFS multidrug transporter"/>
    <property type="match status" value="1"/>
</dbReference>
<feature type="transmembrane region" description="Helical" evidence="6">
    <location>
        <begin position="79"/>
        <end position="96"/>
    </location>
</feature>
<feature type="transmembrane region" description="Helical" evidence="6">
    <location>
        <begin position="168"/>
        <end position="188"/>
    </location>
</feature>
<dbReference type="Gene3D" id="1.20.1250.20">
    <property type="entry name" value="MFS general substrate transporter like domains"/>
    <property type="match status" value="1"/>
</dbReference>
<organism evidence="8 9">
    <name type="scientific">Lophiotrema nucula</name>
    <dbReference type="NCBI Taxonomy" id="690887"/>
    <lineage>
        <taxon>Eukaryota</taxon>
        <taxon>Fungi</taxon>
        <taxon>Dikarya</taxon>
        <taxon>Ascomycota</taxon>
        <taxon>Pezizomycotina</taxon>
        <taxon>Dothideomycetes</taxon>
        <taxon>Pleosporomycetidae</taxon>
        <taxon>Pleosporales</taxon>
        <taxon>Lophiotremataceae</taxon>
        <taxon>Lophiotrema</taxon>
    </lineage>
</organism>
<feature type="transmembrane region" description="Helical" evidence="6">
    <location>
        <begin position="12"/>
        <end position="32"/>
    </location>
</feature>
<accession>A0A6A5YVR8</accession>
<feature type="non-terminal residue" evidence="8">
    <location>
        <position position="1"/>
    </location>
</feature>
<dbReference type="AlphaFoldDB" id="A0A6A5YVR8"/>
<evidence type="ECO:0000256" key="2">
    <source>
        <dbReference type="ARBA" id="ARBA00022448"/>
    </source>
</evidence>
<feature type="transmembrane region" description="Helical" evidence="6">
    <location>
        <begin position="44"/>
        <end position="67"/>
    </location>
</feature>
<gene>
    <name evidence="8" type="ORF">BDV96DRAFT_459945</name>
</gene>
<evidence type="ECO:0000259" key="7">
    <source>
        <dbReference type="PROSITE" id="PS50850"/>
    </source>
</evidence>
<dbReference type="PANTHER" id="PTHR23502:SF51">
    <property type="entry name" value="QUINIDINE RESISTANCE PROTEIN 1-RELATED"/>
    <property type="match status" value="1"/>
</dbReference>
<dbReference type="InterPro" id="IPR011701">
    <property type="entry name" value="MFS"/>
</dbReference>
<keyword evidence="9" id="KW-1185">Reference proteome</keyword>
<protein>
    <submittedName>
        <fullName evidence="8">Major facilitator superfamily domain-containing protein</fullName>
    </submittedName>
</protein>
<feature type="transmembrane region" description="Helical" evidence="6">
    <location>
        <begin position="349"/>
        <end position="368"/>
    </location>
</feature>
<evidence type="ECO:0000313" key="8">
    <source>
        <dbReference type="EMBL" id="KAF2111066.1"/>
    </source>
</evidence>
<feature type="transmembrane region" description="Helical" evidence="6">
    <location>
        <begin position="290"/>
        <end position="309"/>
    </location>
</feature>
<evidence type="ECO:0000256" key="6">
    <source>
        <dbReference type="SAM" id="Phobius"/>
    </source>
</evidence>
<name>A0A6A5YVR8_9PLEO</name>
<feature type="transmembrane region" description="Helical" evidence="6">
    <location>
        <begin position="438"/>
        <end position="459"/>
    </location>
</feature>
<evidence type="ECO:0000256" key="5">
    <source>
        <dbReference type="ARBA" id="ARBA00023136"/>
    </source>
</evidence>
<dbReference type="OrthoDB" id="2441642at2759"/>
<reference evidence="8" key="1">
    <citation type="journal article" date="2020" name="Stud. Mycol.">
        <title>101 Dothideomycetes genomes: a test case for predicting lifestyles and emergence of pathogens.</title>
        <authorList>
            <person name="Haridas S."/>
            <person name="Albert R."/>
            <person name="Binder M."/>
            <person name="Bloem J."/>
            <person name="Labutti K."/>
            <person name="Salamov A."/>
            <person name="Andreopoulos B."/>
            <person name="Baker S."/>
            <person name="Barry K."/>
            <person name="Bills G."/>
            <person name="Bluhm B."/>
            <person name="Cannon C."/>
            <person name="Castanera R."/>
            <person name="Culley D."/>
            <person name="Daum C."/>
            <person name="Ezra D."/>
            <person name="Gonzalez J."/>
            <person name="Henrissat B."/>
            <person name="Kuo A."/>
            <person name="Liang C."/>
            <person name="Lipzen A."/>
            <person name="Lutzoni F."/>
            <person name="Magnuson J."/>
            <person name="Mondo S."/>
            <person name="Nolan M."/>
            <person name="Ohm R."/>
            <person name="Pangilinan J."/>
            <person name="Park H.-J."/>
            <person name="Ramirez L."/>
            <person name="Alfaro M."/>
            <person name="Sun H."/>
            <person name="Tritt A."/>
            <person name="Yoshinaga Y."/>
            <person name="Zwiers L.-H."/>
            <person name="Turgeon B."/>
            <person name="Goodwin S."/>
            <person name="Spatafora J."/>
            <person name="Crous P."/>
            <person name="Grigoriev I."/>
        </authorList>
    </citation>
    <scope>NUCLEOTIDE SEQUENCE</scope>
    <source>
        <strain evidence="8">CBS 627.86</strain>
    </source>
</reference>
<dbReference type="GO" id="GO:0005886">
    <property type="term" value="C:plasma membrane"/>
    <property type="evidence" value="ECO:0007669"/>
    <property type="project" value="TreeGrafter"/>
</dbReference>
<keyword evidence="5 6" id="KW-0472">Membrane</keyword>
<dbReference type="PROSITE" id="PS50850">
    <property type="entry name" value="MFS"/>
    <property type="match status" value="1"/>
</dbReference>
<keyword evidence="3 6" id="KW-0812">Transmembrane</keyword>
<dbReference type="Pfam" id="PF07690">
    <property type="entry name" value="MFS_1"/>
    <property type="match status" value="1"/>
</dbReference>
<dbReference type="Proteomes" id="UP000799770">
    <property type="component" value="Unassembled WGS sequence"/>
</dbReference>
<dbReference type="InterPro" id="IPR020846">
    <property type="entry name" value="MFS_dom"/>
</dbReference>
<evidence type="ECO:0000256" key="1">
    <source>
        <dbReference type="ARBA" id="ARBA00004141"/>
    </source>
</evidence>
<dbReference type="EMBL" id="ML977335">
    <property type="protein sequence ID" value="KAF2111066.1"/>
    <property type="molecule type" value="Genomic_DNA"/>
</dbReference>
<evidence type="ECO:0000256" key="4">
    <source>
        <dbReference type="ARBA" id="ARBA00022989"/>
    </source>
</evidence>